<dbReference type="Proteomes" id="UP001279734">
    <property type="component" value="Unassembled WGS sequence"/>
</dbReference>
<sequence length="105" mass="11523">MRGSHLATGFESGAHHESHKGNESESGAHSRSHQRCRSQQHGGDAQETLEEKLHLATASYGALLDIYVLVSDGVSSRPDDNPFSFFDFFRILVGHAIRTHPHCVG</sequence>
<evidence type="ECO:0000313" key="3">
    <source>
        <dbReference type="Proteomes" id="UP001279734"/>
    </source>
</evidence>
<dbReference type="AlphaFoldDB" id="A0AAD3S2T9"/>
<feature type="compositionally biased region" description="Basic and acidic residues" evidence="1">
    <location>
        <begin position="13"/>
        <end position="28"/>
    </location>
</feature>
<feature type="region of interest" description="Disordered" evidence="1">
    <location>
        <begin position="1"/>
        <end position="49"/>
    </location>
</feature>
<dbReference type="EMBL" id="BSYO01000004">
    <property type="protein sequence ID" value="GMH03397.1"/>
    <property type="molecule type" value="Genomic_DNA"/>
</dbReference>
<keyword evidence="3" id="KW-1185">Reference proteome</keyword>
<proteinExistence type="predicted"/>
<comment type="caution">
    <text evidence="2">The sequence shown here is derived from an EMBL/GenBank/DDBJ whole genome shotgun (WGS) entry which is preliminary data.</text>
</comment>
<accession>A0AAD3S2T9</accession>
<reference evidence="2" key="1">
    <citation type="submission" date="2023-05" db="EMBL/GenBank/DDBJ databases">
        <title>Nepenthes gracilis genome sequencing.</title>
        <authorList>
            <person name="Fukushima K."/>
        </authorList>
    </citation>
    <scope>NUCLEOTIDE SEQUENCE</scope>
    <source>
        <strain evidence="2">SING2019-196</strain>
    </source>
</reference>
<gene>
    <name evidence="2" type="ORF">Nepgr_005236</name>
</gene>
<protein>
    <submittedName>
        <fullName evidence="2">Uncharacterized protein</fullName>
    </submittedName>
</protein>
<organism evidence="2 3">
    <name type="scientific">Nepenthes gracilis</name>
    <name type="common">Slender pitcher plant</name>
    <dbReference type="NCBI Taxonomy" id="150966"/>
    <lineage>
        <taxon>Eukaryota</taxon>
        <taxon>Viridiplantae</taxon>
        <taxon>Streptophyta</taxon>
        <taxon>Embryophyta</taxon>
        <taxon>Tracheophyta</taxon>
        <taxon>Spermatophyta</taxon>
        <taxon>Magnoliopsida</taxon>
        <taxon>eudicotyledons</taxon>
        <taxon>Gunneridae</taxon>
        <taxon>Pentapetalae</taxon>
        <taxon>Caryophyllales</taxon>
        <taxon>Nepenthaceae</taxon>
        <taxon>Nepenthes</taxon>
    </lineage>
</organism>
<evidence type="ECO:0000313" key="2">
    <source>
        <dbReference type="EMBL" id="GMH03397.1"/>
    </source>
</evidence>
<name>A0AAD3S2T9_NEPGR</name>
<evidence type="ECO:0000256" key="1">
    <source>
        <dbReference type="SAM" id="MobiDB-lite"/>
    </source>
</evidence>